<feature type="compositionally biased region" description="Low complexity" evidence="1">
    <location>
        <begin position="215"/>
        <end position="230"/>
    </location>
</feature>
<protein>
    <recommendedName>
        <fullName evidence="5">NACHT-NTPase and P-loop NTPases N-terminal domain-containing protein</fullName>
    </recommendedName>
</protein>
<sequence length="323" mass="35104">MAEVLAVLGGILAVSQTVELVGKVCRKIKNAFSSNNQDNSQSIVHYTTPMQPTPSPTSHYPAMQRFLRLAEEAEHKYGDIAHQIQWLHARIQGSGMAQIPNEMENDRRLQSRVQGVVNDLCDLLQELMGANINRHFEFENYSLRLIDVIRNLAHQQERITFRFCVMANDLSTMNSFMISNQITAVAAGGSPSAYPILGMANLALAAPPTAPGPSAPTTTSAASPGTAMPAQAGPPVRPGSPTGLANHPIQLLPAPPPRLVTRRSWAPSIQSTSNSIHYTPTIPRADSRYLPMAGSRIGSSSSRNTGDGRSMGRRFVEHFGRNF</sequence>
<evidence type="ECO:0008006" key="5">
    <source>
        <dbReference type="Google" id="ProtNLM"/>
    </source>
</evidence>
<accession>A0A1Y6LPY8</accession>
<proteinExistence type="predicted"/>
<organism evidence="3 4">
    <name type="scientific">Zymoseptoria tritici ST99CH_1A5</name>
    <dbReference type="NCBI Taxonomy" id="1276529"/>
    <lineage>
        <taxon>Eukaryota</taxon>
        <taxon>Fungi</taxon>
        <taxon>Dikarya</taxon>
        <taxon>Ascomycota</taxon>
        <taxon>Pezizomycotina</taxon>
        <taxon>Dothideomycetes</taxon>
        <taxon>Dothideomycetidae</taxon>
        <taxon>Mycosphaerellales</taxon>
        <taxon>Mycosphaerellaceae</taxon>
        <taxon>Zymoseptoria</taxon>
    </lineage>
</organism>
<dbReference type="Proteomes" id="UP000215453">
    <property type="component" value="Chromosome 7"/>
</dbReference>
<name>A0A1Y6LPY8_ZYMTR</name>
<feature type="signal peptide" evidence="2">
    <location>
        <begin position="1"/>
        <end position="17"/>
    </location>
</feature>
<gene>
    <name evidence="3" type="ORF">ZT1A5_G7909</name>
</gene>
<evidence type="ECO:0000256" key="2">
    <source>
        <dbReference type="SAM" id="SignalP"/>
    </source>
</evidence>
<dbReference type="EMBL" id="LT882682">
    <property type="protein sequence ID" value="SMY26466.1"/>
    <property type="molecule type" value="Genomic_DNA"/>
</dbReference>
<evidence type="ECO:0000256" key="1">
    <source>
        <dbReference type="SAM" id="MobiDB-lite"/>
    </source>
</evidence>
<dbReference type="AlphaFoldDB" id="A0A1Y6LPY8"/>
<reference evidence="3 4" key="1">
    <citation type="submission" date="2016-10" db="EMBL/GenBank/DDBJ databases">
        <authorList>
            <person name="Varghese N."/>
        </authorList>
    </citation>
    <scope>NUCLEOTIDE SEQUENCE [LARGE SCALE GENOMIC DNA]</scope>
</reference>
<keyword evidence="2" id="KW-0732">Signal</keyword>
<feature type="chain" id="PRO_5012351038" description="NACHT-NTPase and P-loop NTPases N-terminal domain-containing protein" evidence="2">
    <location>
        <begin position="18"/>
        <end position="323"/>
    </location>
</feature>
<evidence type="ECO:0000313" key="3">
    <source>
        <dbReference type="EMBL" id="SMY26466.1"/>
    </source>
</evidence>
<evidence type="ECO:0000313" key="4">
    <source>
        <dbReference type="Proteomes" id="UP000215453"/>
    </source>
</evidence>
<feature type="region of interest" description="Disordered" evidence="1">
    <location>
        <begin position="209"/>
        <end position="258"/>
    </location>
</feature>